<organism evidence="2 3">
    <name type="scientific">Lentzea tibetensis</name>
    <dbReference type="NCBI Taxonomy" id="2591470"/>
    <lineage>
        <taxon>Bacteria</taxon>
        <taxon>Bacillati</taxon>
        <taxon>Actinomycetota</taxon>
        <taxon>Actinomycetes</taxon>
        <taxon>Pseudonocardiales</taxon>
        <taxon>Pseudonocardiaceae</taxon>
        <taxon>Lentzea</taxon>
    </lineage>
</organism>
<protein>
    <submittedName>
        <fullName evidence="2">Cytoplasmic protein</fullName>
    </submittedName>
</protein>
<dbReference type="Gene3D" id="3.50.40.10">
    <property type="entry name" value="Phenylalanyl-trna Synthetase, Chain B, domain 3"/>
    <property type="match status" value="1"/>
</dbReference>
<name>A0A563EH71_9PSEU</name>
<dbReference type="PANTHER" id="PTHR39209">
    <property type="match status" value="1"/>
</dbReference>
<sequence length="223" mass="24615">MENKNVCELDEVLTGARIEPEVCLLRPDFAVLLMVASGLPGGPSDDASDALLAAAEEQVTPDHPHEQAWADAYRAFGAKPNRTRPSVTALRRRPGLPRINKLVDVYNAVSVRHALPVGGEDLDAYRGAPRLFRARGDEEFETSAGVEHPEPGEVVWGDDAGVTCRRWNWRQCARTQITERTGRALFMLERLEPMTLTALLAAGEELRGHLEALGADVRTRLMR</sequence>
<proteinExistence type="predicted"/>
<feature type="domain" description="B3/B4 tRNA-binding" evidence="1">
    <location>
        <begin position="67"/>
        <end position="215"/>
    </location>
</feature>
<evidence type="ECO:0000259" key="1">
    <source>
        <dbReference type="SMART" id="SM00873"/>
    </source>
</evidence>
<dbReference type="EMBL" id="VOBR01000039">
    <property type="protein sequence ID" value="TWP45722.1"/>
    <property type="molecule type" value="Genomic_DNA"/>
</dbReference>
<evidence type="ECO:0000313" key="2">
    <source>
        <dbReference type="EMBL" id="TWP45722.1"/>
    </source>
</evidence>
<accession>A0A563EH71</accession>
<dbReference type="SMART" id="SM00873">
    <property type="entry name" value="B3_4"/>
    <property type="match status" value="1"/>
</dbReference>
<dbReference type="InterPro" id="IPR020825">
    <property type="entry name" value="Phe-tRNA_synthase-like_B3/B4"/>
</dbReference>
<reference evidence="2 3" key="1">
    <citation type="submission" date="2019-07" db="EMBL/GenBank/DDBJ databases">
        <title>Lentzea xizangensis sp. nov., isolated from Qinghai-Tibetan Plateau Soils.</title>
        <authorList>
            <person name="Huang J."/>
        </authorList>
    </citation>
    <scope>NUCLEOTIDE SEQUENCE [LARGE SCALE GENOMIC DNA]</scope>
    <source>
        <strain evidence="2 3">FXJ1.1311</strain>
    </source>
</reference>
<gene>
    <name evidence="2" type="ORF">FKR81_38485</name>
</gene>
<dbReference type="Proteomes" id="UP000316639">
    <property type="component" value="Unassembled WGS sequence"/>
</dbReference>
<dbReference type="AlphaFoldDB" id="A0A563EH71"/>
<keyword evidence="3" id="KW-1185">Reference proteome</keyword>
<evidence type="ECO:0000313" key="3">
    <source>
        <dbReference type="Proteomes" id="UP000316639"/>
    </source>
</evidence>
<dbReference type="Pfam" id="PF03483">
    <property type="entry name" value="B3_4"/>
    <property type="match status" value="1"/>
</dbReference>
<dbReference type="OrthoDB" id="276580at2"/>
<dbReference type="GO" id="GO:0003723">
    <property type="term" value="F:RNA binding"/>
    <property type="evidence" value="ECO:0007669"/>
    <property type="project" value="InterPro"/>
</dbReference>
<dbReference type="RefSeq" id="WP_146359537.1">
    <property type="nucleotide sequence ID" value="NZ_VOBR01000039.1"/>
</dbReference>
<dbReference type="PANTHER" id="PTHR39209:SF2">
    <property type="entry name" value="CYTOPLASMIC PROTEIN"/>
    <property type="match status" value="1"/>
</dbReference>
<dbReference type="GO" id="GO:0004826">
    <property type="term" value="F:phenylalanine-tRNA ligase activity"/>
    <property type="evidence" value="ECO:0007669"/>
    <property type="project" value="InterPro"/>
</dbReference>
<comment type="caution">
    <text evidence="2">The sequence shown here is derived from an EMBL/GenBank/DDBJ whole genome shotgun (WGS) entry which is preliminary data.</text>
</comment>
<dbReference type="InterPro" id="IPR005146">
    <property type="entry name" value="B3/B4_tRNA-bd"/>
</dbReference>
<dbReference type="SUPFAM" id="SSF56037">
    <property type="entry name" value="PheT/TilS domain"/>
    <property type="match status" value="1"/>
</dbReference>